<gene>
    <name evidence="16" type="ORF">AT9943_LOCUS16655</name>
</gene>
<evidence type="ECO:0000256" key="14">
    <source>
        <dbReference type="ARBA" id="ARBA00049169"/>
    </source>
</evidence>
<organism evidence="16 17">
    <name type="scientific">Arabidopsis thaliana</name>
    <name type="common">Mouse-ear cress</name>
    <dbReference type="NCBI Taxonomy" id="3702"/>
    <lineage>
        <taxon>Eukaryota</taxon>
        <taxon>Viridiplantae</taxon>
        <taxon>Streptophyta</taxon>
        <taxon>Embryophyta</taxon>
        <taxon>Tracheophyta</taxon>
        <taxon>Spermatophyta</taxon>
        <taxon>Magnoliopsida</taxon>
        <taxon>eudicotyledons</taxon>
        <taxon>Gunneridae</taxon>
        <taxon>Pentapetalae</taxon>
        <taxon>rosids</taxon>
        <taxon>malvids</taxon>
        <taxon>Brassicales</taxon>
        <taxon>Brassicaceae</taxon>
        <taxon>Camelineae</taxon>
        <taxon>Arabidopsis</taxon>
    </lineage>
</organism>
<evidence type="ECO:0000256" key="6">
    <source>
        <dbReference type="ARBA" id="ARBA00022723"/>
    </source>
</evidence>
<dbReference type="GO" id="GO:0005506">
    <property type="term" value="F:iron ion binding"/>
    <property type="evidence" value="ECO:0007669"/>
    <property type="project" value="InterPro"/>
</dbReference>
<evidence type="ECO:0000313" key="16">
    <source>
        <dbReference type="EMBL" id="CAD5329041.1"/>
    </source>
</evidence>
<evidence type="ECO:0000256" key="13">
    <source>
        <dbReference type="ARBA" id="ARBA00023136"/>
    </source>
</evidence>
<keyword evidence="6" id="KW-0479">Metal-binding</keyword>
<comment type="cofactor">
    <cofactor evidence="1">
        <name>L-ascorbate</name>
        <dbReference type="ChEBI" id="CHEBI:38290"/>
    </cofactor>
</comment>
<keyword evidence="10" id="KW-1133">Transmembrane helix</keyword>
<keyword evidence="5" id="KW-0812">Transmembrane</keyword>
<evidence type="ECO:0000256" key="11">
    <source>
        <dbReference type="ARBA" id="ARBA00023002"/>
    </source>
</evidence>
<sequence length="338" mass="37249">MNTKIWQIAWRLGKSFEGHNLLNDVVNASGTSFCSSFQRCSSSTQWSGAMACLSRIFLILMITMSSSSPPFCSGGSRKELRDKEITSKSDDTQASYVLGSKFVDPTRVLQLSWLPRVSLYRGFLSEEECDHLISLETTEVYSVDADGKTQLDPVVAGIEEKVSAWTFLPGENGGSIKVRSYTSEKSGKKLDYFGEEPSSVLHESLLATVVLYLSNTTQGGELLFPNSEMKPKNSCLEGGNILRPVKGNAILFFTRLLNASLDGKSTHLRCPVVKGELLVATKLIYAKKQARIEESGECSDEDENCGRWAKLGECKKNPVYMIGSPDYYGTCRKSCNAC</sequence>
<dbReference type="SMART" id="SM00702">
    <property type="entry name" value="P4Hc"/>
    <property type="match status" value="1"/>
</dbReference>
<keyword evidence="9" id="KW-0735">Signal-anchor</keyword>
<dbReference type="InterPro" id="IPR045054">
    <property type="entry name" value="P4HA-like"/>
</dbReference>
<protein>
    <recommendedName>
        <fullName evidence="4">procollagen-proline 4-dioxygenase</fullName>
        <ecNumber evidence="4">1.14.11.2</ecNumber>
    </recommendedName>
</protein>
<evidence type="ECO:0000256" key="10">
    <source>
        <dbReference type="ARBA" id="ARBA00022989"/>
    </source>
</evidence>
<dbReference type="InterPro" id="IPR006620">
    <property type="entry name" value="Pro_4_hyd_alph"/>
</dbReference>
<dbReference type="PROSITE" id="PS51670">
    <property type="entry name" value="SHKT"/>
    <property type="match status" value="1"/>
</dbReference>
<dbReference type="Proteomes" id="UP000516314">
    <property type="component" value="Chromosome 4"/>
</dbReference>
<dbReference type="PANTHER" id="PTHR10869:SF102">
    <property type="entry name" value="PROLYL 4-HYDROXYLASE 12-RELATED"/>
    <property type="match status" value="1"/>
</dbReference>
<evidence type="ECO:0000256" key="5">
    <source>
        <dbReference type="ARBA" id="ARBA00022692"/>
    </source>
</evidence>
<dbReference type="EMBL" id="LR881469">
    <property type="protein sequence ID" value="CAD5329041.1"/>
    <property type="molecule type" value="Genomic_DNA"/>
</dbReference>
<evidence type="ECO:0000259" key="15">
    <source>
        <dbReference type="PROSITE" id="PS51670"/>
    </source>
</evidence>
<dbReference type="SMART" id="SM00254">
    <property type="entry name" value="ShKT"/>
    <property type="match status" value="1"/>
</dbReference>
<comment type="subcellular location">
    <subcellularLocation>
        <location evidence="2">Endoplasmic reticulum membrane</location>
        <topology evidence="2">Single-pass type II membrane protein</topology>
    </subcellularLocation>
</comment>
<dbReference type="Gene3D" id="2.60.120.620">
    <property type="entry name" value="q2cbj1_9rhob like domain"/>
    <property type="match status" value="1"/>
</dbReference>
<evidence type="ECO:0000313" key="17">
    <source>
        <dbReference type="Proteomes" id="UP000516314"/>
    </source>
</evidence>
<keyword evidence="7" id="KW-0256">Endoplasmic reticulum</keyword>
<keyword evidence="8" id="KW-0223">Dioxygenase</keyword>
<evidence type="ECO:0000256" key="8">
    <source>
        <dbReference type="ARBA" id="ARBA00022964"/>
    </source>
</evidence>
<evidence type="ECO:0000256" key="7">
    <source>
        <dbReference type="ARBA" id="ARBA00022824"/>
    </source>
</evidence>
<evidence type="ECO:0000256" key="12">
    <source>
        <dbReference type="ARBA" id="ARBA00023004"/>
    </source>
</evidence>
<reference evidence="16 17" key="1">
    <citation type="submission" date="2020-09" db="EMBL/GenBank/DDBJ databases">
        <authorList>
            <person name="Ashkenazy H."/>
        </authorList>
    </citation>
    <scope>NUCLEOTIDE SEQUENCE [LARGE SCALE GENOMIC DNA]</scope>
    <source>
        <strain evidence="17">cv. Cdm-0</strain>
    </source>
</reference>
<accession>A0A7G2F0B3</accession>
<evidence type="ECO:0000256" key="3">
    <source>
        <dbReference type="ARBA" id="ARBA00006511"/>
    </source>
</evidence>
<proteinExistence type="inferred from homology"/>
<dbReference type="PANTHER" id="PTHR10869">
    <property type="entry name" value="PROLYL 4-HYDROXYLASE ALPHA SUBUNIT"/>
    <property type="match status" value="1"/>
</dbReference>
<feature type="domain" description="ShKT" evidence="15">
    <location>
        <begin position="298"/>
        <end position="338"/>
    </location>
</feature>
<evidence type="ECO:0000256" key="4">
    <source>
        <dbReference type="ARBA" id="ARBA00012269"/>
    </source>
</evidence>
<dbReference type="GO" id="GO:0005789">
    <property type="term" value="C:endoplasmic reticulum membrane"/>
    <property type="evidence" value="ECO:0007669"/>
    <property type="project" value="UniProtKB-SubCell"/>
</dbReference>
<dbReference type="GO" id="GO:0004656">
    <property type="term" value="F:procollagen-proline 4-dioxygenase activity"/>
    <property type="evidence" value="ECO:0007669"/>
    <property type="project" value="UniProtKB-EC"/>
</dbReference>
<evidence type="ECO:0000256" key="9">
    <source>
        <dbReference type="ARBA" id="ARBA00022968"/>
    </source>
</evidence>
<evidence type="ECO:0000256" key="2">
    <source>
        <dbReference type="ARBA" id="ARBA00004648"/>
    </source>
</evidence>
<dbReference type="InterPro" id="IPR003582">
    <property type="entry name" value="ShKT_dom"/>
</dbReference>
<keyword evidence="12" id="KW-0408">Iron</keyword>
<name>A0A7G2F0B3_ARATH</name>
<dbReference type="EC" id="1.14.11.2" evidence="4"/>
<dbReference type="GO" id="GO:0031418">
    <property type="term" value="F:L-ascorbic acid binding"/>
    <property type="evidence" value="ECO:0007669"/>
    <property type="project" value="InterPro"/>
</dbReference>
<comment type="similarity">
    <text evidence="3">Belongs to the P4HA family.</text>
</comment>
<keyword evidence="13" id="KW-0472">Membrane</keyword>
<comment type="catalytic activity">
    <reaction evidence="14">
        <text>L-prolyl-[collagen] + 2-oxoglutarate + O2 = trans-4-hydroxy-L-prolyl-[collagen] + succinate + CO2</text>
        <dbReference type="Rhea" id="RHEA:18945"/>
        <dbReference type="Rhea" id="RHEA-COMP:11676"/>
        <dbReference type="Rhea" id="RHEA-COMP:11680"/>
        <dbReference type="ChEBI" id="CHEBI:15379"/>
        <dbReference type="ChEBI" id="CHEBI:16526"/>
        <dbReference type="ChEBI" id="CHEBI:16810"/>
        <dbReference type="ChEBI" id="CHEBI:30031"/>
        <dbReference type="ChEBI" id="CHEBI:50342"/>
        <dbReference type="ChEBI" id="CHEBI:61965"/>
        <dbReference type="EC" id="1.14.11.2"/>
    </reaction>
</comment>
<keyword evidence="11" id="KW-0560">Oxidoreductase</keyword>
<dbReference type="AlphaFoldDB" id="A0A7G2F0B3"/>
<evidence type="ECO:0000256" key="1">
    <source>
        <dbReference type="ARBA" id="ARBA00001961"/>
    </source>
</evidence>